<reference evidence="3" key="1">
    <citation type="submission" date="2021-09" db="EMBL/GenBank/DDBJ databases">
        <authorList>
            <consortium name="AG Swart"/>
            <person name="Singh M."/>
            <person name="Singh A."/>
            <person name="Seah K."/>
            <person name="Emmerich C."/>
        </authorList>
    </citation>
    <scope>NUCLEOTIDE SEQUENCE</scope>
    <source>
        <strain evidence="3">ATCC30299</strain>
    </source>
</reference>
<proteinExistence type="predicted"/>
<protein>
    <recommendedName>
        <fullName evidence="2">Nucleoplasmin-like domain-containing protein</fullName>
    </recommendedName>
</protein>
<keyword evidence="4" id="KW-1185">Reference proteome</keyword>
<gene>
    <name evidence="3" type="ORF">BSTOLATCC_MIC40669</name>
</gene>
<sequence>MIWSITISANKSYSIENETARGELLHITKLSLDSQSSSTNVFVSIDFSKYPIANLGPSKRFLKTDLCFNTLVPAILTVEGPGEVIILGNLEPISLSHTPYKLPSEVKSVDLPVKRPPAKLQPNTQISKKAKISDNNRSVITSSINTNKKPINKIAQMLEKKVEIKTQDTKTNNRIASNQGQDKKKQEINSKIKKNNFPKQINERRTKFLEIKERMEQWRGAN</sequence>
<evidence type="ECO:0000256" key="1">
    <source>
        <dbReference type="SAM" id="MobiDB-lite"/>
    </source>
</evidence>
<organism evidence="3 4">
    <name type="scientific">Blepharisma stoltei</name>
    <dbReference type="NCBI Taxonomy" id="1481888"/>
    <lineage>
        <taxon>Eukaryota</taxon>
        <taxon>Sar</taxon>
        <taxon>Alveolata</taxon>
        <taxon>Ciliophora</taxon>
        <taxon>Postciliodesmatophora</taxon>
        <taxon>Heterotrichea</taxon>
        <taxon>Heterotrichida</taxon>
        <taxon>Blepharismidae</taxon>
        <taxon>Blepharisma</taxon>
    </lineage>
</organism>
<feature type="domain" description="Nucleoplasmin-like" evidence="2">
    <location>
        <begin position="2"/>
        <end position="90"/>
    </location>
</feature>
<dbReference type="Pfam" id="PF17800">
    <property type="entry name" value="NPL"/>
    <property type="match status" value="1"/>
</dbReference>
<dbReference type="EMBL" id="CAJZBQ010000040">
    <property type="protein sequence ID" value="CAG9326238.1"/>
    <property type="molecule type" value="Genomic_DNA"/>
</dbReference>
<dbReference type="InterPro" id="IPR041232">
    <property type="entry name" value="NPL"/>
</dbReference>
<evidence type="ECO:0000313" key="3">
    <source>
        <dbReference type="EMBL" id="CAG9326238.1"/>
    </source>
</evidence>
<feature type="compositionally biased region" description="Basic and acidic residues" evidence="1">
    <location>
        <begin position="181"/>
        <end position="190"/>
    </location>
</feature>
<accession>A0AAU9JWY9</accession>
<comment type="caution">
    <text evidence="3">The sequence shown here is derived from an EMBL/GenBank/DDBJ whole genome shotgun (WGS) entry which is preliminary data.</text>
</comment>
<feature type="compositionally biased region" description="Polar residues" evidence="1">
    <location>
        <begin position="169"/>
        <end position="180"/>
    </location>
</feature>
<feature type="region of interest" description="Disordered" evidence="1">
    <location>
        <begin position="169"/>
        <end position="195"/>
    </location>
</feature>
<evidence type="ECO:0000259" key="2">
    <source>
        <dbReference type="Pfam" id="PF17800"/>
    </source>
</evidence>
<name>A0AAU9JWY9_9CILI</name>
<dbReference type="Proteomes" id="UP001162131">
    <property type="component" value="Unassembled WGS sequence"/>
</dbReference>
<evidence type="ECO:0000313" key="4">
    <source>
        <dbReference type="Proteomes" id="UP001162131"/>
    </source>
</evidence>
<dbReference type="Gene3D" id="2.60.120.340">
    <property type="entry name" value="Nucleoplasmin core domain"/>
    <property type="match status" value="1"/>
</dbReference>
<dbReference type="AlphaFoldDB" id="A0AAU9JWY9"/>